<keyword evidence="2" id="KW-1185">Reference proteome</keyword>
<dbReference type="Proteomes" id="UP001153269">
    <property type="component" value="Unassembled WGS sequence"/>
</dbReference>
<protein>
    <submittedName>
        <fullName evidence="1">Uncharacterized protein</fullName>
    </submittedName>
</protein>
<accession>A0A9N7Y795</accession>
<dbReference type="EMBL" id="CADEAL010000147">
    <property type="protein sequence ID" value="CAB1415247.1"/>
    <property type="molecule type" value="Genomic_DNA"/>
</dbReference>
<organism evidence="1 2">
    <name type="scientific">Pleuronectes platessa</name>
    <name type="common">European plaice</name>
    <dbReference type="NCBI Taxonomy" id="8262"/>
    <lineage>
        <taxon>Eukaryota</taxon>
        <taxon>Metazoa</taxon>
        <taxon>Chordata</taxon>
        <taxon>Craniata</taxon>
        <taxon>Vertebrata</taxon>
        <taxon>Euteleostomi</taxon>
        <taxon>Actinopterygii</taxon>
        <taxon>Neopterygii</taxon>
        <taxon>Teleostei</taxon>
        <taxon>Neoteleostei</taxon>
        <taxon>Acanthomorphata</taxon>
        <taxon>Carangaria</taxon>
        <taxon>Pleuronectiformes</taxon>
        <taxon>Pleuronectoidei</taxon>
        <taxon>Pleuronectidae</taxon>
        <taxon>Pleuronectes</taxon>
    </lineage>
</organism>
<gene>
    <name evidence="1" type="ORF">PLEPLA_LOCUS2963</name>
</gene>
<sequence>MKTRTMDIPVEIRRKKLKRRYKETREESWVRTTETDGEKEMTRECNISAVNVTVPPGAKSTLEITH</sequence>
<evidence type="ECO:0000313" key="1">
    <source>
        <dbReference type="EMBL" id="CAB1415247.1"/>
    </source>
</evidence>
<dbReference type="AlphaFoldDB" id="A0A9N7Y795"/>
<name>A0A9N7Y795_PLEPL</name>
<comment type="caution">
    <text evidence="1">The sequence shown here is derived from an EMBL/GenBank/DDBJ whole genome shotgun (WGS) entry which is preliminary data.</text>
</comment>
<proteinExistence type="predicted"/>
<reference evidence="1" key="1">
    <citation type="submission" date="2020-03" db="EMBL/GenBank/DDBJ databases">
        <authorList>
            <person name="Weist P."/>
        </authorList>
    </citation>
    <scope>NUCLEOTIDE SEQUENCE</scope>
</reference>
<evidence type="ECO:0000313" key="2">
    <source>
        <dbReference type="Proteomes" id="UP001153269"/>
    </source>
</evidence>